<protein>
    <submittedName>
        <fullName evidence="3">SH3 domain-containing protein</fullName>
    </submittedName>
</protein>
<reference evidence="3 4" key="1">
    <citation type="submission" date="2018-11" db="EMBL/GenBank/DDBJ databases">
        <title>Genome squencing of methanotrophic bacteria isolated from alkaline groundwater in Korea.</title>
        <authorList>
            <person name="Nguyen L.N."/>
        </authorList>
    </citation>
    <scope>NUCLEOTIDE SEQUENCE [LARGE SCALE GENOMIC DNA]</scope>
    <source>
        <strain evidence="3 4">GW6</strain>
    </source>
</reference>
<accession>A0A3G8M5P0</accession>
<dbReference type="PROSITE" id="PS51257">
    <property type="entry name" value="PROKAR_LIPOPROTEIN"/>
    <property type="match status" value="1"/>
</dbReference>
<feature type="chain" id="PRO_5017980513" evidence="1">
    <location>
        <begin position="21"/>
        <end position="130"/>
    </location>
</feature>
<evidence type="ECO:0000313" key="4">
    <source>
        <dbReference type="Proteomes" id="UP000273982"/>
    </source>
</evidence>
<evidence type="ECO:0000313" key="3">
    <source>
        <dbReference type="EMBL" id="AZG77319.1"/>
    </source>
</evidence>
<feature type="signal peptide" evidence="1">
    <location>
        <begin position="1"/>
        <end position="20"/>
    </location>
</feature>
<dbReference type="Pfam" id="PF08239">
    <property type="entry name" value="SH3_3"/>
    <property type="match status" value="1"/>
</dbReference>
<organism evidence="3 4">
    <name type="scientific">Methylocystis rosea</name>
    <dbReference type="NCBI Taxonomy" id="173366"/>
    <lineage>
        <taxon>Bacteria</taxon>
        <taxon>Pseudomonadati</taxon>
        <taxon>Pseudomonadota</taxon>
        <taxon>Alphaproteobacteria</taxon>
        <taxon>Hyphomicrobiales</taxon>
        <taxon>Methylocystaceae</taxon>
        <taxon>Methylocystis</taxon>
    </lineage>
</organism>
<feature type="domain" description="SH3b" evidence="2">
    <location>
        <begin position="33"/>
        <end position="69"/>
    </location>
</feature>
<keyword evidence="1" id="KW-0732">Signal</keyword>
<dbReference type="KEGG" id="mros:EHO51_11565"/>
<proteinExistence type="predicted"/>
<name>A0A3G8M5P0_9HYPH</name>
<dbReference type="InterPro" id="IPR003646">
    <property type="entry name" value="SH3-like_bac-type"/>
</dbReference>
<sequence>MRRSLFAFVLFGALSCAQQAAAIKLTLAYPAVLRAGPEENYAAITTAPAGTEVKILRDDPSWTRIAIDKKRFFVATLELVFMSSRVTQTSGCDFGYPYSGSNQYFAEPLTELRHSWPLGELLGSHNRFPC</sequence>
<dbReference type="Gene3D" id="2.30.30.40">
    <property type="entry name" value="SH3 Domains"/>
    <property type="match status" value="1"/>
</dbReference>
<evidence type="ECO:0000259" key="2">
    <source>
        <dbReference type="Pfam" id="PF08239"/>
    </source>
</evidence>
<evidence type="ECO:0000256" key="1">
    <source>
        <dbReference type="SAM" id="SignalP"/>
    </source>
</evidence>
<dbReference type="Proteomes" id="UP000273982">
    <property type="component" value="Chromosome"/>
</dbReference>
<dbReference type="RefSeq" id="WP_051080429.1">
    <property type="nucleotide sequence ID" value="NZ_CP034086.1"/>
</dbReference>
<gene>
    <name evidence="3" type="ORF">EHO51_11565</name>
</gene>
<dbReference type="AlphaFoldDB" id="A0A3G8M5P0"/>
<dbReference type="EMBL" id="CP034086">
    <property type="protein sequence ID" value="AZG77319.1"/>
    <property type="molecule type" value="Genomic_DNA"/>
</dbReference>